<keyword evidence="2" id="KW-0812">Transmembrane</keyword>
<dbReference type="KEGG" id="daur:Daura_02100"/>
<gene>
    <name evidence="3" type="ORF">Daura_02100</name>
</gene>
<keyword evidence="2" id="KW-1133">Transmembrane helix</keyword>
<feature type="compositionally biased region" description="Pro residues" evidence="1">
    <location>
        <begin position="122"/>
        <end position="134"/>
    </location>
</feature>
<accession>A0A9Q9IFG7</accession>
<feature type="compositionally biased region" description="Low complexity" evidence="1">
    <location>
        <begin position="107"/>
        <end position="121"/>
    </location>
</feature>
<dbReference type="EMBL" id="CP073767">
    <property type="protein sequence ID" value="UWZ55097.1"/>
    <property type="molecule type" value="Genomic_DNA"/>
</dbReference>
<organism evidence="3 4">
    <name type="scientific">Dactylosporangium aurantiacum</name>
    <dbReference type="NCBI Taxonomy" id="35754"/>
    <lineage>
        <taxon>Bacteria</taxon>
        <taxon>Bacillati</taxon>
        <taxon>Actinomycetota</taxon>
        <taxon>Actinomycetes</taxon>
        <taxon>Micromonosporales</taxon>
        <taxon>Micromonosporaceae</taxon>
        <taxon>Dactylosporangium</taxon>
    </lineage>
</organism>
<feature type="region of interest" description="Disordered" evidence="1">
    <location>
        <begin position="105"/>
        <end position="172"/>
    </location>
</feature>
<proteinExistence type="predicted"/>
<evidence type="ECO:0000256" key="2">
    <source>
        <dbReference type="SAM" id="Phobius"/>
    </source>
</evidence>
<keyword evidence="2" id="KW-0472">Membrane</keyword>
<evidence type="ECO:0000256" key="1">
    <source>
        <dbReference type="SAM" id="MobiDB-lite"/>
    </source>
</evidence>
<sequence>MPDSLAPDVAEQLLDLREPDDGQYTALTALLVAAAGPARPAELSGEDSALRAYRLAYRARRKRRAGLLTGVAVMVLSVGGTAYAAGGDYLPEPVQRTMEALFGAKNPAPSAVPGASGSPGTSSPPPLSSPPPAAVPAGRVEQLCRAWEASRTDPRAPQVSGEERRELTQAAKGTSGIDDYCRALLGGSASTTAPGQTGSAAQPATPGATPHTTPPGKPVTTKSGNGQPGAGASRTHPARPARS</sequence>
<evidence type="ECO:0000313" key="4">
    <source>
        <dbReference type="Proteomes" id="UP001058003"/>
    </source>
</evidence>
<protein>
    <submittedName>
        <fullName evidence="3">Uncharacterized protein</fullName>
    </submittedName>
</protein>
<feature type="transmembrane region" description="Helical" evidence="2">
    <location>
        <begin position="65"/>
        <end position="86"/>
    </location>
</feature>
<keyword evidence="4" id="KW-1185">Reference proteome</keyword>
<feature type="region of interest" description="Disordered" evidence="1">
    <location>
        <begin position="188"/>
        <end position="243"/>
    </location>
</feature>
<dbReference type="AlphaFoldDB" id="A0A9Q9IFG7"/>
<dbReference type="RefSeq" id="WP_033364517.1">
    <property type="nucleotide sequence ID" value="NZ_CP073767.1"/>
</dbReference>
<dbReference type="Proteomes" id="UP001058003">
    <property type="component" value="Chromosome"/>
</dbReference>
<evidence type="ECO:0000313" key="3">
    <source>
        <dbReference type="EMBL" id="UWZ55097.1"/>
    </source>
</evidence>
<reference evidence="3" key="1">
    <citation type="submission" date="2021-04" db="EMBL/GenBank/DDBJ databases">
        <title>Dactylosporangium aurantiacum NRRL B-8018 full assembly.</title>
        <authorList>
            <person name="Hartkoorn R.C."/>
            <person name="Beaudoing E."/>
            <person name="Hot D."/>
        </authorList>
    </citation>
    <scope>NUCLEOTIDE SEQUENCE</scope>
    <source>
        <strain evidence="3">NRRL B-8018</strain>
    </source>
</reference>
<name>A0A9Q9IFG7_9ACTN</name>
<feature type="compositionally biased region" description="Low complexity" evidence="1">
    <location>
        <begin position="197"/>
        <end position="211"/>
    </location>
</feature>